<proteinExistence type="predicted"/>
<keyword evidence="1" id="KW-0812">Transmembrane</keyword>
<keyword evidence="1" id="KW-0472">Membrane</keyword>
<dbReference type="AlphaFoldDB" id="A0A1V4B2S7"/>
<sequence>MKVHYKQAAKEARYALLLTILYLVGWCICAYLPDDARGPIGFPLWFELSCIYFPLIFTLIVYLCIKFFFKDLPLGDNE</sequence>
<dbReference type="PANTHER" id="PTHR39174:SF1">
    <property type="entry name" value="INNER MEMBRANE PROTEIN"/>
    <property type="match status" value="1"/>
</dbReference>
<dbReference type="EMBL" id="UGHF01000001">
    <property type="protein sequence ID" value="STO58947.1"/>
    <property type="molecule type" value="Genomic_DNA"/>
</dbReference>
<dbReference type="PANTHER" id="PTHR39174">
    <property type="entry name" value="INNER MEMBRANE PROTEIN-RELATED"/>
    <property type="match status" value="1"/>
</dbReference>
<dbReference type="OrthoDB" id="7062456at2"/>
<dbReference type="InterPro" id="IPR010398">
    <property type="entry name" value="DUF997"/>
</dbReference>
<dbReference type="Proteomes" id="UP000254329">
    <property type="component" value="Unassembled WGS sequence"/>
</dbReference>
<gene>
    <name evidence="2" type="ORF">NCTC1659_00168</name>
    <name evidence="3" type="ORF">NCTC8540_00359</name>
</gene>
<dbReference type="Pfam" id="PF06196">
    <property type="entry name" value="DUF997"/>
    <property type="match status" value="1"/>
</dbReference>
<protein>
    <submittedName>
        <fullName evidence="2">Membrane protein</fullName>
    </submittedName>
</protein>
<evidence type="ECO:0000313" key="5">
    <source>
        <dbReference type="Proteomes" id="UP000254496"/>
    </source>
</evidence>
<evidence type="ECO:0000256" key="1">
    <source>
        <dbReference type="SAM" id="Phobius"/>
    </source>
</evidence>
<feature type="transmembrane region" description="Helical" evidence="1">
    <location>
        <begin position="45"/>
        <end position="65"/>
    </location>
</feature>
<accession>A0A1V4B2S7</accession>
<reference evidence="4 5" key="1">
    <citation type="submission" date="2018-06" db="EMBL/GenBank/DDBJ databases">
        <authorList>
            <consortium name="Pathogen Informatics"/>
            <person name="Doyle S."/>
        </authorList>
    </citation>
    <scope>NUCLEOTIDE SEQUENCE [LARGE SCALE GENOMIC DNA]</scope>
    <source>
        <strain evidence="2 4">NCTC1659</strain>
        <strain evidence="3 5">NCTC8540</strain>
    </source>
</reference>
<name>A0A1V4B2S7_9PAST</name>
<evidence type="ECO:0000313" key="4">
    <source>
        <dbReference type="Proteomes" id="UP000254329"/>
    </source>
</evidence>
<feature type="transmembrane region" description="Helical" evidence="1">
    <location>
        <begin position="12"/>
        <end position="33"/>
    </location>
</feature>
<dbReference type="STRING" id="733.B0186_02540"/>
<keyword evidence="4" id="KW-1185">Reference proteome</keyword>
<keyword evidence="1" id="KW-1133">Transmembrane helix</keyword>
<evidence type="ECO:0000313" key="2">
    <source>
        <dbReference type="EMBL" id="STO58947.1"/>
    </source>
</evidence>
<organism evidence="2 4">
    <name type="scientific">Canicola haemoglobinophilus</name>
    <dbReference type="NCBI Taxonomy" id="733"/>
    <lineage>
        <taxon>Bacteria</taxon>
        <taxon>Pseudomonadati</taxon>
        <taxon>Pseudomonadota</taxon>
        <taxon>Gammaproteobacteria</taxon>
        <taxon>Pasteurellales</taxon>
        <taxon>Pasteurellaceae</taxon>
        <taxon>Canicola</taxon>
    </lineage>
</organism>
<evidence type="ECO:0000313" key="3">
    <source>
        <dbReference type="EMBL" id="STO67886.1"/>
    </source>
</evidence>
<dbReference type="EMBL" id="UGHJ01000001">
    <property type="protein sequence ID" value="STO67886.1"/>
    <property type="molecule type" value="Genomic_DNA"/>
</dbReference>
<dbReference type="RefSeq" id="WP_078217832.1">
    <property type="nucleotide sequence ID" value="NZ_MUXZ01000007.1"/>
</dbReference>
<dbReference type="Proteomes" id="UP000254496">
    <property type="component" value="Unassembled WGS sequence"/>
</dbReference>